<evidence type="ECO:0000256" key="3">
    <source>
        <dbReference type="ARBA" id="ARBA00022692"/>
    </source>
</evidence>
<dbReference type="Gene3D" id="3.30.700.10">
    <property type="entry name" value="Glycoprotein, Type 4 Pilin"/>
    <property type="match status" value="1"/>
</dbReference>
<dbReference type="PANTHER" id="PTHR30093">
    <property type="entry name" value="GENERAL SECRETION PATHWAY PROTEIN G"/>
    <property type="match status" value="1"/>
</dbReference>
<organism evidence="7 8">
    <name type="scientific">Candidatus Clostridium eludens</name>
    <dbReference type="NCBI Taxonomy" id="3381663"/>
    <lineage>
        <taxon>Bacteria</taxon>
        <taxon>Bacillati</taxon>
        <taxon>Bacillota</taxon>
        <taxon>Clostridia</taxon>
        <taxon>Eubacteriales</taxon>
        <taxon>Clostridiaceae</taxon>
        <taxon>Clostridium</taxon>
    </lineage>
</organism>
<dbReference type="Pfam" id="PF07963">
    <property type="entry name" value="N_methyl"/>
    <property type="match status" value="1"/>
</dbReference>
<evidence type="ECO:0000256" key="4">
    <source>
        <dbReference type="ARBA" id="ARBA00022989"/>
    </source>
</evidence>
<dbReference type="PROSITE" id="PS00409">
    <property type="entry name" value="PROKAR_NTER_METHYL"/>
    <property type="match status" value="1"/>
</dbReference>
<evidence type="ECO:0000313" key="8">
    <source>
        <dbReference type="Proteomes" id="UP001623660"/>
    </source>
</evidence>
<dbReference type="Proteomes" id="UP001623660">
    <property type="component" value="Unassembled WGS sequence"/>
</dbReference>
<keyword evidence="5 6" id="KW-0472">Membrane</keyword>
<keyword evidence="4 6" id="KW-1133">Transmembrane helix</keyword>
<comment type="caution">
    <text evidence="7">The sequence shown here is derived from an EMBL/GenBank/DDBJ whole genome shotgun (WGS) entry which is preliminary data.</text>
</comment>
<gene>
    <name evidence="7" type="ORF">ACJDU8_15105</name>
</gene>
<keyword evidence="8" id="KW-1185">Reference proteome</keyword>
<dbReference type="RefSeq" id="WP_406792983.1">
    <property type="nucleotide sequence ID" value="NZ_JBJHZX010000023.1"/>
</dbReference>
<keyword evidence="3 6" id="KW-0812">Transmembrane</keyword>
<dbReference type="SUPFAM" id="SSF54523">
    <property type="entry name" value="Pili subunits"/>
    <property type="match status" value="1"/>
</dbReference>
<name>A0ABW8SMH7_9CLOT</name>
<comment type="subcellular location">
    <subcellularLocation>
        <location evidence="1">Membrane</location>
        <topology evidence="1">Single-pass membrane protein</topology>
    </subcellularLocation>
</comment>
<dbReference type="InterPro" id="IPR045584">
    <property type="entry name" value="Pilin-like"/>
</dbReference>
<reference evidence="7 8" key="1">
    <citation type="submission" date="2024-11" db="EMBL/GenBank/DDBJ databases">
        <authorList>
            <person name="Heng Y.C."/>
            <person name="Lim A.C.H."/>
            <person name="Lee J.K.Y."/>
            <person name="Kittelmann S."/>
        </authorList>
    </citation>
    <scope>NUCLEOTIDE SEQUENCE [LARGE SCALE GENOMIC DNA]</scope>
    <source>
        <strain evidence="7 8">WILCCON 0269</strain>
    </source>
</reference>
<evidence type="ECO:0000256" key="1">
    <source>
        <dbReference type="ARBA" id="ARBA00004167"/>
    </source>
</evidence>
<evidence type="ECO:0000256" key="2">
    <source>
        <dbReference type="ARBA" id="ARBA00022481"/>
    </source>
</evidence>
<evidence type="ECO:0000313" key="7">
    <source>
        <dbReference type="EMBL" id="MFL0196877.1"/>
    </source>
</evidence>
<proteinExistence type="predicted"/>
<accession>A0ABW8SMH7</accession>
<dbReference type="InterPro" id="IPR012902">
    <property type="entry name" value="N_methyl_site"/>
</dbReference>
<feature type="transmembrane region" description="Helical" evidence="6">
    <location>
        <begin position="15"/>
        <end position="35"/>
    </location>
</feature>
<sequence length="141" mass="15701">MINIKIFKNYKRRGFTLIELMLVVAIILVLLGFLIPKFSAYQDKVKTTKAISTAKQIETAAMASYGDNEGKFNEEDVQNYVSQLTSAENLQVKGDSAESDLITISYKSDENTYTLEINAADNSCIVKDGQRQIYPKASSAE</sequence>
<dbReference type="PANTHER" id="PTHR30093:SF44">
    <property type="entry name" value="TYPE II SECRETION SYSTEM CORE PROTEIN G"/>
    <property type="match status" value="1"/>
</dbReference>
<protein>
    <submittedName>
        <fullName evidence="7">Type II secretion system protein</fullName>
    </submittedName>
</protein>
<evidence type="ECO:0000256" key="5">
    <source>
        <dbReference type="ARBA" id="ARBA00023136"/>
    </source>
</evidence>
<dbReference type="EMBL" id="JBJHZX010000023">
    <property type="protein sequence ID" value="MFL0196877.1"/>
    <property type="molecule type" value="Genomic_DNA"/>
</dbReference>
<dbReference type="NCBIfam" id="TIGR02532">
    <property type="entry name" value="IV_pilin_GFxxxE"/>
    <property type="match status" value="1"/>
</dbReference>
<evidence type="ECO:0000256" key="6">
    <source>
        <dbReference type="SAM" id="Phobius"/>
    </source>
</evidence>
<keyword evidence="2" id="KW-0488">Methylation</keyword>